<dbReference type="Proteomes" id="UP000663870">
    <property type="component" value="Unassembled WGS sequence"/>
</dbReference>
<dbReference type="Proteomes" id="UP000663854">
    <property type="component" value="Unassembled WGS sequence"/>
</dbReference>
<reference evidence="2" key="1">
    <citation type="submission" date="2021-02" db="EMBL/GenBank/DDBJ databases">
        <authorList>
            <person name="Nowell W R."/>
        </authorList>
    </citation>
    <scope>NUCLEOTIDE SEQUENCE</scope>
</reference>
<dbReference type="EMBL" id="CAJNOL010001024">
    <property type="protein sequence ID" value="CAF1268141.1"/>
    <property type="molecule type" value="Genomic_DNA"/>
</dbReference>
<accession>A0A815BD98</accession>
<evidence type="ECO:0000313" key="2">
    <source>
        <dbReference type="EMBL" id="CAF1268141.1"/>
    </source>
</evidence>
<evidence type="ECO:0000313" key="1">
    <source>
        <dbReference type="EMBL" id="CAF0891216.1"/>
    </source>
</evidence>
<evidence type="ECO:0000313" key="3">
    <source>
        <dbReference type="Proteomes" id="UP000663870"/>
    </source>
</evidence>
<gene>
    <name evidence="2" type="ORF">JXQ802_LOCUS27845</name>
    <name evidence="1" type="ORF">PYM288_LOCUS9032</name>
</gene>
<keyword evidence="3" id="KW-1185">Reference proteome</keyword>
<dbReference type="AlphaFoldDB" id="A0A815BD98"/>
<sequence length="158" mass="18509">MDPTKLLSIYKNVKSVYDFLKKFNDNDLQMNGQWPTAPNRTVLFVANDSAISNFTSAGQPKYCTDKNHMEMFKEIAIICNHKDLFKLIITKFREEDPISQKDIISYLKYICEQFPDEYILSMDITCLEEKNVFLPTYNRFRPPSMVEVMILKLTITVD</sequence>
<protein>
    <submittedName>
        <fullName evidence="2">Uncharacterized protein</fullName>
    </submittedName>
</protein>
<comment type="caution">
    <text evidence="2">The sequence shown here is derived from an EMBL/GenBank/DDBJ whole genome shotgun (WGS) entry which is preliminary data.</text>
</comment>
<name>A0A815BD98_9BILA</name>
<proteinExistence type="predicted"/>
<dbReference type="EMBL" id="CAJNOH010000126">
    <property type="protein sequence ID" value="CAF0891216.1"/>
    <property type="molecule type" value="Genomic_DNA"/>
</dbReference>
<organism evidence="2 3">
    <name type="scientific">Rotaria sordida</name>
    <dbReference type="NCBI Taxonomy" id="392033"/>
    <lineage>
        <taxon>Eukaryota</taxon>
        <taxon>Metazoa</taxon>
        <taxon>Spiralia</taxon>
        <taxon>Gnathifera</taxon>
        <taxon>Rotifera</taxon>
        <taxon>Eurotatoria</taxon>
        <taxon>Bdelloidea</taxon>
        <taxon>Philodinida</taxon>
        <taxon>Philodinidae</taxon>
        <taxon>Rotaria</taxon>
    </lineage>
</organism>